<reference evidence="1" key="1">
    <citation type="submission" date="2022-05" db="EMBL/GenBank/DDBJ databases">
        <title>Novel bacterial taxa in a minimal lignocellulolytic consortium and its capacity to transform plastics disclosed by genome-resolved metagenomics.</title>
        <authorList>
            <person name="Rodriguez C.A.D."/>
            <person name="Diaz-Garcia L."/>
            <person name="Herrera K."/>
            <person name="Tarazona N.A."/>
            <person name="Sproer C."/>
            <person name="Overmann J."/>
            <person name="Jimenez D.J."/>
        </authorList>
    </citation>
    <scope>NUCLEOTIDE SEQUENCE</scope>
    <source>
        <strain evidence="1">MAG5</strain>
    </source>
</reference>
<dbReference type="PANTHER" id="PTHR35792:SF1">
    <property type="entry name" value="SLL0268 PROTEIN"/>
    <property type="match status" value="1"/>
</dbReference>
<name>A0A9J6ZEY0_9BACL</name>
<protein>
    <submittedName>
        <fullName evidence="1">YtxH domain-containing protein</fullName>
    </submittedName>
</protein>
<dbReference type="AlphaFoldDB" id="A0A9J6ZEY0"/>
<dbReference type="Pfam" id="PF12732">
    <property type="entry name" value="YtxH"/>
    <property type="match status" value="1"/>
</dbReference>
<dbReference type="InterPro" id="IPR052928">
    <property type="entry name" value="Desiccation-related_membrane"/>
</dbReference>
<dbReference type="Proteomes" id="UP001056756">
    <property type="component" value="Chromosome"/>
</dbReference>
<evidence type="ECO:0000313" key="1">
    <source>
        <dbReference type="EMBL" id="URN94440.1"/>
    </source>
</evidence>
<dbReference type="InterPro" id="IPR024623">
    <property type="entry name" value="YtxH"/>
</dbReference>
<accession>A0A9J6ZEY0</accession>
<evidence type="ECO:0000313" key="2">
    <source>
        <dbReference type="Proteomes" id="UP001056756"/>
    </source>
</evidence>
<dbReference type="PANTHER" id="PTHR35792">
    <property type="entry name" value="GENERAL STRESS PROTEIN"/>
    <property type="match status" value="1"/>
</dbReference>
<dbReference type="EMBL" id="CP097899">
    <property type="protein sequence ID" value="URN94440.1"/>
    <property type="molecule type" value="Genomic_DNA"/>
</dbReference>
<proteinExistence type="predicted"/>
<gene>
    <name evidence="1" type="ORF">NAG76_21900</name>
</gene>
<sequence>MKITKRGTAFLAGIITGGVVGSVTALLFAPKSGKELRSDIKVGAEKVAEATGKAVDHVSETVYEASKQIEDRTVKIVSGAKLGIQKIVGSRKQVCATNEQEEVEQENPHN</sequence>
<organism evidence="1 2">
    <name type="scientific">Candidatus Pristimantibacillus lignocellulolyticus</name>
    <dbReference type="NCBI Taxonomy" id="2994561"/>
    <lineage>
        <taxon>Bacteria</taxon>
        <taxon>Bacillati</taxon>
        <taxon>Bacillota</taxon>
        <taxon>Bacilli</taxon>
        <taxon>Bacillales</taxon>
        <taxon>Paenibacillaceae</taxon>
        <taxon>Candidatus Pristimantibacillus</taxon>
    </lineage>
</organism>
<dbReference type="KEGG" id="plig:NAG76_21900"/>